<dbReference type="SUPFAM" id="SSF51569">
    <property type="entry name" value="Aldolase"/>
    <property type="match status" value="1"/>
</dbReference>
<keyword evidence="1" id="KW-0456">Lyase</keyword>
<dbReference type="Pfam" id="PF00701">
    <property type="entry name" value="DHDPS"/>
    <property type="match status" value="1"/>
</dbReference>
<keyword evidence="3" id="KW-1185">Reference proteome</keyword>
<name>A0ABW2TUR2_9PSEU</name>
<dbReference type="Gene3D" id="3.20.20.70">
    <property type="entry name" value="Aldolase class I"/>
    <property type="match status" value="1"/>
</dbReference>
<proteinExistence type="predicted"/>
<dbReference type="InterPro" id="IPR013785">
    <property type="entry name" value="Aldolase_TIM"/>
</dbReference>
<comment type="caution">
    <text evidence="2">The sequence shown here is derived from an EMBL/GenBank/DDBJ whole genome shotgun (WGS) entry which is preliminary data.</text>
</comment>
<gene>
    <name evidence="2" type="ORF">ACFQV2_31080</name>
</gene>
<organism evidence="2 3">
    <name type="scientific">Actinokineospora soli</name>
    <dbReference type="NCBI Taxonomy" id="1048753"/>
    <lineage>
        <taxon>Bacteria</taxon>
        <taxon>Bacillati</taxon>
        <taxon>Actinomycetota</taxon>
        <taxon>Actinomycetes</taxon>
        <taxon>Pseudonocardiales</taxon>
        <taxon>Pseudonocardiaceae</taxon>
        <taxon>Actinokineospora</taxon>
    </lineage>
</organism>
<dbReference type="InterPro" id="IPR002220">
    <property type="entry name" value="DapA-like"/>
</dbReference>
<dbReference type="EMBL" id="JBHTEY010000004">
    <property type="protein sequence ID" value="MFC7617206.1"/>
    <property type="molecule type" value="Genomic_DNA"/>
</dbReference>
<reference evidence="3" key="1">
    <citation type="journal article" date="2019" name="Int. J. Syst. Evol. Microbiol.">
        <title>The Global Catalogue of Microorganisms (GCM) 10K type strain sequencing project: providing services to taxonomists for standard genome sequencing and annotation.</title>
        <authorList>
            <consortium name="The Broad Institute Genomics Platform"/>
            <consortium name="The Broad Institute Genome Sequencing Center for Infectious Disease"/>
            <person name="Wu L."/>
            <person name="Ma J."/>
        </authorList>
    </citation>
    <scope>NUCLEOTIDE SEQUENCE [LARGE SCALE GENOMIC DNA]</scope>
    <source>
        <strain evidence="3">JCM 17695</strain>
    </source>
</reference>
<evidence type="ECO:0000313" key="2">
    <source>
        <dbReference type="EMBL" id="MFC7617206.1"/>
    </source>
</evidence>
<evidence type="ECO:0000256" key="1">
    <source>
        <dbReference type="ARBA" id="ARBA00023239"/>
    </source>
</evidence>
<accession>A0ABW2TUR2</accession>
<evidence type="ECO:0000313" key="3">
    <source>
        <dbReference type="Proteomes" id="UP001596512"/>
    </source>
</evidence>
<dbReference type="Proteomes" id="UP001596512">
    <property type="component" value="Unassembled WGS sequence"/>
</dbReference>
<sequence length="91" mass="9186">MLALGAPGAVLASAHISTAAFVDLVTAWGSGDLPTARKLGADLARLSAALFAEPNPTVIKAVLHAEGRIPTPAVRLPLLAARPESVAAALR</sequence>
<protein>
    <submittedName>
        <fullName evidence="2">Dihydrodipicolinate synthase family protein</fullName>
    </submittedName>
</protein>